<evidence type="ECO:0000256" key="1">
    <source>
        <dbReference type="ARBA" id="ARBA00022450"/>
    </source>
</evidence>
<dbReference type="Gene3D" id="3.30.300.30">
    <property type="match status" value="1"/>
</dbReference>
<gene>
    <name evidence="4" type="ORF">Cfor_02618</name>
</gene>
<dbReference type="PANTHER" id="PTHR44845">
    <property type="entry name" value="CARRIER DOMAIN-CONTAINING PROTEIN"/>
    <property type="match status" value="1"/>
</dbReference>
<dbReference type="CDD" id="cd05930">
    <property type="entry name" value="A_NRPS"/>
    <property type="match status" value="1"/>
</dbReference>
<organism evidence="4 5">
    <name type="scientific">Coptotermes formosanus</name>
    <name type="common">Formosan subterranean termite</name>
    <dbReference type="NCBI Taxonomy" id="36987"/>
    <lineage>
        <taxon>Eukaryota</taxon>
        <taxon>Metazoa</taxon>
        <taxon>Ecdysozoa</taxon>
        <taxon>Arthropoda</taxon>
        <taxon>Hexapoda</taxon>
        <taxon>Insecta</taxon>
        <taxon>Pterygota</taxon>
        <taxon>Neoptera</taxon>
        <taxon>Polyneoptera</taxon>
        <taxon>Dictyoptera</taxon>
        <taxon>Blattodea</taxon>
        <taxon>Blattoidea</taxon>
        <taxon>Termitoidae</taxon>
        <taxon>Rhinotermitidae</taxon>
        <taxon>Coptotermes</taxon>
    </lineage>
</organism>
<accession>A0A6L2PH37</accession>
<evidence type="ECO:0000259" key="3">
    <source>
        <dbReference type="PROSITE" id="PS50075"/>
    </source>
</evidence>
<evidence type="ECO:0000256" key="2">
    <source>
        <dbReference type="ARBA" id="ARBA00022553"/>
    </source>
</evidence>
<dbReference type="InterPro" id="IPR036736">
    <property type="entry name" value="ACP-like_sf"/>
</dbReference>
<reference evidence="5" key="1">
    <citation type="submission" date="2020-01" db="EMBL/GenBank/DDBJ databases">
        <title>Draft genome sequence of the Termite Coptotermes fromosanus.</title>
        <authorList>
            <person name="Itakura S."/>
            <person name="Yosikawa Y."/>
            <person name="Umezawa K."/>
        </authorList>
    </citation>
    <scope>NUCLEOTIDE SEQUENCE [LARGE SCALE GENOMIC DNA]</scope>
</reference>
<feature type="domain" description="Carrier" evidence="3">
    <location>
        <begin position="530"/>
        <end position="563"/>
    </location>
</feature>
<dbReference type="EMBL" id="BLKM01000138">
    <property type="protein sequence ID" value="GFG29417.1"/>
    <property type="molecule type" value="Genomic_DNA"/>
</dbReference>
<sequence length="563" mass="63105">MADPVEQAMQQYDQQGCLHEQFVKQAKATPDAIAVVTHTGHKVSYGELDQMTEQLAIKLRHLGVKNNVVVGILMDRCMEYVISYIAILRAGGAYMPLEVSYPPALLKAVLEDAKPIAVCTKVQFCGNLNGASTVPVLLDAGWLDRVQEENSQLAAFKHSVQVSLDDMAYTVYSSGTTGKPKGIQCPHRGAVFSYYWRHVAYPYGEEEREACNVFFVWEMLRPLLRGVPMYIIPDDVIYDPPQLVTFLTEHHITRMLFTPSLLQAVLEFKGLDLNKAFEFMRQVWLCGEVVTVALKDRFTHLFPHIQLLNLYSISECHDVACSQLSLEKLPVEPRKFCPVGKLLPEVQVVVMDDNMTAQPAGVRGEIYVKGPTLAIGYLNRPELNAERFITLPEHGRMYRTGDWGYVLSDGSLEICGRCDSMVKIRGYSIEIQAVEAALLELRMVSTSCVVVEGDEGSDKFLVAYIVPEGKTSQKEVRAALKERLPLYMIPSRFVFIESLPILESSGKLNKKALARMSVTGDVNSVDLQDSEFTPMEHQLAAIWCRVLKLKSIDIHENFFDLGG</sequence>
<dbReference type="OrthoDB" id="416786at2759"/>
<keyword evidence="5" id="KW-1185">Reference proteome</keyword>
<keyword evidence="1" id="KW-0596">Phosphopantetheine</keyword>
<evidence type="ECO:0000313" key="5">
    <source>
        <dbReference type="Proteomes" id="UP000502823"/>
    </source>
</evidence>
<dbReference type="Pfam" id="PF13193">
    <property type="entry name" value="AMP-binding_C"/>
    <property type="match status" value="1"/>
</dbReference>
<dbReference type="AlphaFoldDB" id="A0A6L2PH37"/>
<dbReference type="InterPro" id="IPR042099">
    <property type="entry name" value="ANL_N_sf"/>
</dbReference>
<dbReference type="InterPro" id="IPR000873">
    <property type="entry name" value="AMP-dep_synth/lig_dom"/>
</dbReference>
<dbReference type="SUPFAM" id="SSF56801">
    <property type="entry name" value="Acetyl-CoA synthetase-like"/>
    <property type="match status" value="1"/>
</dbReference>
<dbReference type="PROSITE" id="PS50075">
    <property type="entry name" value="CARRIER"/>
    <property type="match status" value="1"/>
</dbReference>
<comment type="caution">
    <text evidence="4">The sequence shown here is derived from an EMBL/GenBank/DDBJ whole genome shotgun (WGS) entry which is preliminary data.</text>
</comment>
<protein>
    <recommendedName>
        <fullName evidence="3">Carrier domain-containing protein</fullName>
    </recommendedName>
</protein>
<dbReference type="InParanoid" id="A0A6L2PH37"/>
<dbReference type="InterPro" id="IPR025110">
    <property type="entry name" value="AMP-bd_C"/>
</dbReference>
<name>A0A6L2PH37_COPFO</name>
<proteinExistence type="predicted"/>
<dbReference type="InterPro" id="IPR009081">
    <property type="entry name" value="PP-bd_ACP"/>
</dbReference>
<keyword evidence="2" id="KW-0597">Phosphoprotein</keyword>
<dbReference type="InterPro" id="IPR045851">
    <property type="entry name" value="AMP-bd_C_sf"/>
</dbReference>
<dbReference type="Pfam" id="PF00501">
    <property type="entry name" value="AMP-binding"/>
    <property type="match status" value="1"/>
</dbReference>
<dbReference type="Gene3D" id="3.40.50.12780">
    <property type="entry name" value="N-terminal domain of ligase-like"/>
    <property type="match status" value="1"/>
</dbReference>
<evidence type="ECO:0000313" key="4">
    <source>
        <dbReference type="EMBL" id="GFG29417.1"/>
    </source>
</evidence>
<dbReference type="Proteomes" id="UP000502823">
    <property type="component" value="Unassembled WGS sequence"/>
</dbReference>
<dbReference type="PANTHER" id="PTHR44845:SF6">
    <property type="entry name" value="BETA-ALANINE-ACTIVATING ENZYME"/>
    <property type="match status" value="1"/>
</dbReference>
<dbReference type="Gene3D" id="1.10.1200.10">
    <property type="entry name" value="ACP-like"/>
    <property type="match status" value="1"/>
</dbReference>